<name>A0ABW4BKC0_9LACO</name>
<comment type="caution">
    <text evidence="2">The sequence shown here is derived from an EMBL/GenBank/DDBJ whole genome shotgun (WGS) entry which is preliminary data.</text>
</comment>
<keyword evidence="2" id="KW-0012">Acyltransferase</keyword>
<dbReference type="GO" id="GO:0016746">
    <property type="term" value="F:acyltransferase activity"/>
    <property type="evidence" value="ECO:0007669"/>
    <property type="project" value="UniProtKB-KW"/>
</dbReference>
<dbReference type="InterPro" id="IPR000182">
    <property type="entry name" value="GNAT_dom"/>
</dbReference>
<gene>
    <name evidence="2" type="ORF">ACFQ4R_03495</name>
</gene>
<sequence>MMLEQSLALPKELRIVELTAQQAQVSLADLLLLADEDPKMLARYQSRCRYWAIHDRKQHFLAEVAVQQRAVDTWEIMNIAVTPAAQGQGLGSILIRLVLLMAQQNDQAYLLVGTGDTDLANLSFYLHNGFRFYQIRPNFFKEYQMPIVVDGLPLQDMIMFRQPVTKF</sequence>
<proteinExistence type="predicted"/>
<dbReference type="RefSeq" id="WP_125650672.1">
    <property type="nucleotide sequence ID" value="NZ_JBHTOH010000022.1"/>
</dbReference>
<dbReference type="InterPro" id="IPR016181">
    <property type="entry name" value="Acyl_CoA_acyltransferase"/>
</dbReference>
<dbReference type="Proteomes" id="UP001597191">
    <property type="component" value="Unassembled WGS sequence"/>
</dbReference>
<organism evidence="2 3">
    <name type="scientific">Lapidilactobacillus gannanensis</name>
    <dbReference type="NCBI Taxonomy" id="2486002"/>
    <lineage>
        <taxon>Bacteria</taxon>
        <taxon>Bacillati</taxon>
        <taxon>Bacillota</taxon>
        <taxon>Bacilli</taxon>
        <taxon>Lactobacillales</taxon>
        <taxon>Lactobacillaceae</taxon>
        <taxon>Lapidilactobacillus</taxon>
    </lineage>
</organism>
<evidence type="ECO:0000313" key="3">
    <source>
        <dbReference type="Proteomes" id="UP001597191"/>
    </source>
</evidence>
<accession>A0ABW4BKC0</accession>
<dbReference type="CDD" id="cd04301">
    <property type="entry name" value="NAT_SF"/>
    <property type="match status" value="1"/>
</dbReference>
<dbReference type="EMBL" id="JBHTOH010000022">
    <property type="protein sequence ID" value="MFD1410679.1"/>
    <property type="molecule type" value="Genomic_DNA"/>
</dbReference>
<dbReference type="PROSITE" id="PS51186">
    <property type="entry name" value="GNAT"/>
    <property type="match status" value="1"/>
</dbReference>
<dbReference type="EC" id="2.3.1.-" evidence="2"/>
<reference evidence="3" key="1">
    <citation type="journal article" date="2019" name="Int. J. Syst. Evol. Microbiol.">
        <title>The Global Catalogue of Microorganisms (GCM) 10K type strain sequencing project: providing services to taxonomists for standard genome sequencing and annotation.</title>
        <authorList>
            <consortium name="The Broad Institute Genomics Platform"/>
            <consortium name="The Broad Institute Genome Sequencing Center for Infectious Disease"/>
            <person name="Wu L."/>
            <person name="Ma J."/>
        </authorList>
    </citation>
    <scope>NUCLEOTIDE SEQUENCE [LARGE SCALE GENOMIC DNA]</scope>
    <source>
        <strain evidence="3">CCM 8937</strain>
    </source>
</reference>
<keyword evidence="3" id="KW-1185">Reference proteome</keyword>
<dbReference type="SUPFAM" id="SSF55729">
    <property type="entry name" value="Acyl-CoA N-acyltransferases (Nat)"/>
    <property type="match status" value="1"/>
</dbReference>
<keyword evidence="2" id="KW-0808">Transferase</keyword>
<dbReference type="Gene3D" id="3.40.630.30">
    <property type="match status" value="1"/>
</dbReference>
<evidence type="ECO:0000313" key="2">
    <source>
        <dbReference type="EMBL" id="MFD1410679.1"/>
    </source>
</evidence>
<protein>
    <submittedName>
        <fullName evidence="2">GNAT family N-acetyltransferase</fullName>
        <ecNumber evidence="2">2.3.1.-</ecNumber>
    </submittedName>
</protein>
<dbReference type="Pfam" id="PF13508">
    <property type="entry name" value="Acetyltransf_7"/>
    <property type="match status" value="1"/>
</dbReference>
<evidence type="ECO:0000259" key="1">
    <source>
        <dbReference type="PROSITE" id="PS51186"/>
    </source>
</evidence>
<feature type="domain" description="N-acetyltransferase" evidence="1">
    <location>
        <begin position="13"/>
        <end position="155"/>
    </location>
</feature>